<gene>
    <name evidence="3" type="ORF">EET67_04400</name>
</gene>
<dbReference type="GO" id="GO:0016757">
    <property type="term" value="F:glycosyltransferase activity"/>
    <property type="evidence" value="ECO:0007669"/>
    <property type="project" value="InterPro"/>
</dbReference>
<keyword evidence="4" id="KW-1185">Reference proteome</keyword>
<dbReference type="Proteomes" id="UP000281647">
    <property type="component" value="Unassembled WGS sequence"/>
</dbReference>
<dbReference type="InterPro" id="IPR028098">
    <property type="entry name" value="Glyco_trans_4-like_N"/>
</dbReference>
<dbReference type="AlphaFoldDB" id="A0A432V9P3"/>
<evidence type="ECO:0000256" key="1">
    <source>
        <dbReference type="ARBA" id="ARBA00022679"/>
    </source>
</evidence>
<dbReference type="Pfam" id="PF13692">
    <property type="entry name" value="Glyco_trans_1_4"/>
    <property type="match status" value="1"/>
</dbReference>
<evidence type="ECO:0000259" key="2">
    <source>
        <dbReference type="Pfam" id="PF13579"/>
    </source>
</evidence>
<dbReference type="CDD" id="cd03794">
    <property type="entry name" value="GT4_WbuB-like"/>
    <property type="match status" value="1"/>
</dbReference>
<dbReference type="GO" id="GO:0009103">
    <property type="term" value="P:lipopolysaccharide biosynthetic process"/>
    <property type="evidence" value="ECO:0007669"/>
    <property type="project" value="TreeGrafter"/>
</dbReference>
<feature type="domain" description="Glycosyltransferase subfamily 4-like N-terminal" evidence="2">
    <location>
        <begin position="22"/>
        <end position="199"/>
    </location>
</feature>
<dbReference type="Pfam" id="PF13579">
    <property type="entry name" value="Glyco_trans_4_4"/>
    <property type="match status" value="1"/>
</dbReference>
<dbReference type="SUPFAM" id="SSF53756">
    <property type="entry name" value="UDP-Glycosyltransferase/glycogen phosphorylase"/>
    <property type="match status" value="1"/>
</dbReference>
<proteinExistence type="predicted"/>
<evidence type="ECO:0000313" key="3">
    <source>
        <dbReference type="EMBL" id="RUM98891.1"/>
    </source>
</evidence>
<evidence type="ECO:0000313" key="4">
    <source>
        <dbReference type="Proteomes" id="UP000281647"/>
    </source>
</evidence>
<dbReference type="PANTHER" id="PTHR46401">
    <property type="entry name" value="GLYCOSYLTRANSFERASE WBBK-RELATED"/>
    <property type="match status" value="1"/>
</dbReference>
<sequence length="415" mass="45566">MNIWYIHHYGGGPNLGSYDRPYQLGKAWQELGHSPTVFIAAFHHLLQRQPPLEAELSIDGVRYLTVPARPYSKNGIDRLLNIWDFSRNLYSAGRTFGERIAPPDLVIASSPHPFTIFPAHKLARCHGAKLAFEIRDIWPLSITEILGTSRLHPFVQMCAFAERFALKNADLIASVLPRADRYLAERGYGSKPFVWVPNGIGMSRAKAESFSSEAGQLASEKLKEWRAQGKISIIYTGSIGKPNAIDLLLKAIAYGESTGEGERCAALIVGKGEQVEALQAFVSKKRLSNVHFSGSVPKNDAVSLLNGADIGYAGLKNIESLFGYGISPNKIADYFQASLPVILPIAPCGDPVSESGGGIARKAETPEAVWEALRELILLTPEERSALGAKGKAYVAREYDYNEIARRYVEAARQL</sequence>
<dbReference type="PANTHER" id="PTHR46401:SF2">
    <property type="entry name" value="GLYCOSYLTRANSFERASE WBBK-RELATED"/>
    <property type="match status" value="1"/>
</dbReference>
<name>A0A432V9P3_9HYPH</name>
<dbReference type="RefSeq" id="WP_128624394.1">
    <property type="nucleotide sequence ID" value="NZ_ML133508.1"/>
</dbReference>
<keyword evidence="1 3" id="KW-0808">Transferase</keyword>
<dbReference type="EMBL" id="RKST01000003">
    <property type="protein sequence ID" value="RUM98891.1"/>
    <property type="molecule type" value="Genomic_DNA"/>
</dbReference>
<accession>A0A432V9P3</accession>
<dbReference type="Gene3D" id="3.40.50.2000">
    <property type="entry name" value="Glycogen Phosphorylase B"/>
    <property type="match status" value="2"/>
</dbReference>
<reference evidence="3 4" key="1">
    <citation type="submission" date="2018-11" db="EMBL/GenBank/DDBJ databases">
        <title>Pseudaminobacter arsenicus sp. nov., an arsenic-resistant bacterium isolated from arsenic-rich aquifers.</title>
        <authorList>
            <person name="Mu Y."/>
        </authorList>
    </citation>
    <scope>NUCLEOTIDE SEQUENCE [LARGE SCALE GENOMIC DNA]</scope>
    <source>
        <strain evidence="3 4">CB3</strain>
    </source>
</reference>
<protein>
    <submittedName>
        <fullName evidence="3">Glycosyltransferase WbuB</fullName>
    </submittedName>
</protein>
<comment type="caution">
    <text evidence="3">The sequence shown here is derived from an EMBL/GenBank/DDBJ whole genome shotgun (WGS) entry which is preliminary data.</text>
</comment>
<organism evidence="3 4">
    <name type="scientific">Borborobacter arsenicus</name>
    <dbReference type="NCBI Taxonomy" id="1851146"/>
    <lineage>
        <taxon>Bacteria</taxon>
        <taxon>Pseudomonadati</taxon>
        <taxon>Pseudomonadota</taxon>
        <taxon>Alphaproteobacteria</taxon>
        <taxon>Hyphomicrobiales</taxon>
        <taxon>Phyllobacteriaceae</taxon>
        <taxon>Borborobacter</taxon>
    </lineage>
</organism>
<dbReference type="OrthoDB" id="185319at2"/>